<dbReference type="Proteomes" id="UP001596116">
    <property type="component" value="Unassembled WGS sequence"/>
</dbReference>
<dbReference type="Pfam" id="PF16264">
    <property type="entry name" value="SatD"/>
    <property type="match status" value="1"/>
</dbReference>
<dbReference type="EMBL" id="JBHPON010000003">
    <property type="protein sequence ID" value="MFC6037436.1"/>
    <property type="molecule type" value="Genomic_DNA"/>
</dbReference>
<comment type="caution">
    <text evidence="1">The sequence shown here is derived from an EMBL/GenBank/DDBJ whole genome shotgun (WGS) entry which is preliminary data.</text>
</comment>
<evidence type="ECO:0000313" key="1">
    <source>
        <dbReference type="EMBL" id="MFC6037436.1"/>
    </source>
</evidence>
<organism evidence="1 2">
    <name type="scientific">Hyphococcus aureus</name>
    <dbReference type="NCBI Taxonomy" id="2666033"/>
    <lineage>
        <taxon>Bacteria</taxon>
        <taxon>Pseudomonadati</taxon>
        <taxon>Pseudomonadota</taxon>
        <taxon>Alphaproteobacteria</taxon>
        <taxon>Parvularculales</taxon>
        <taxon>Parvularculaceae</taxon>
        <taxon>Hyphococcus</taxon>
    </lineage>
</organism>
<proteinExistence type="predicted"/>
<keyword evidence="2" id="KW-1185">Reference proteome</keyword>
<accession>A0ABW1L1R1</accession>
<name>A0ABW1L1R1_9PROT</name>
<dbReference type="InterPro" id="IPR032580">
    <property type="entry name" value="SatD"/>
</dbReference>
<gene>
    <name evidence="1" type="ORF">ACFMB1_17905</name>
</gene>
<sequence length="221" mass="24635">MTARKKRPMAILMGDLVASGKAKSPAALHRKFNAGVAAINKSHGDALLSPLTITLGDEFQGVADSLSSAFMIMHEMRLRFLSQDVRCRFVLGYGEIATKLNPDKAWNMMGPGLTQTRAALDDKREPGAYRFVLPGRAVFEAALDTFGYTMTEIESDWSDTQFSYVHFALTNRNKTNLEIAEKFGVSDRNVYKVLRAAKFKLYKKQVETIMMMLAHLDGETA</sequence>
<dbReference type="RefSeq" id="WP_379881168.1">
    <property type="nucleotide sequence ID" value="NZ_JBHPON010000003.1"/>
</dbReference>
<reference evidence="1 2" key="1">
    <citation type="submission" date="2024-09" db="EMBL/GenBank/DDBJ databases">
        <authorList>
            <person name="Zhang Z.-H."/>
        </authorList>
    </citation>
    <scope>NUCLEOTIDE SEQUENCE [LARGE SCALE GENOMIC DNA]</scope>
    <source>
        <strain evidence="1 2">HHTR114</strain>
    </source>
</reference>
<evidence type="ECO:0000313" key="2">
    <source>
        <dbReference type="Proteomes" id="UP001596116"/>
    </source>
</evidence>
<protein>
    <submittedName>
        <fullName evidence="1">SatD family protein</fullName>
    </submittedName>
</protein>